<keyword evidence="11 19" id="KW-0460">Magnesium</keyword>
<evidence type="ECO:0000256" key="9">
    <source>
        <dbReference type="ARBA" id="ARBA00022679"/>
    </source>
</evidence>
<sequence length="246" mass="26644">MNAFFTALSYLTRIPAPISTERDDWVKSPCHYPLVGLILGGVLLIFDLAVSSLFPSLVRGALLTVLWIYLTRGIHLDGLMDTADGFGSNGSLERTLEVMRDSRVGSMGVMAAFSVLLLKFSVLASLATDAIWIALVAAPVAGRLALILSIRLFPYAKKDEIGLGMKKNLTMRPLIYALIVGVGVLFLTTGWFGSLLLAGTLAVVWIMGEMSRGRLRGMTNDTYGATVEITEVVVLLLCLWYGGARL</sequence>
<evidence type="ECO:0000256" key="2">
    <source>
        <dbReference type="ARBA" id="ARBA00004651"/>
    </source>
</evidence>
<keyword evidence="9 19" id="KW-0808">Transferase</keyword>
<dbReference type="InterPro" id="IPR003805">
    <property type="entry name" value="CobS"/>
</dbReference>
<evidence type="ECO:0000256" key="17">
    <source>
        <dbReference type="ARBA" id="ARBA00048623"/>
    </source>
</evidence>
<comment type="cofactor">
    <cofactor evidence="1 19">
        <name>Mg(2+)</name>
        <dbReference type="ChEBI" id="CHEBI:18420"/>
    </cofactor>
</comment>
<reference evidence="20 21" key="1">
    <citation type="submission" date="2018-04" db="EMBL/GenBank/DDBJ databases">
        <title>Genomic Encyclopedia of Archaeal and Bacterial Type Strains, Phase II (KMG-II): from individual species to whole genera.</title>
        <authorList>
            <person name="Goeker M."/>
        </authorList>
    </citation>
    <scope>NUCLEOTIDE SEQUENCE [LARGE SCALE GENOMIC DNA]</scope>
    <source>
        <strain evidence="20 21">DSM 45169</strain>
    </source>
</reference>
<accession>A0A2T4ZCY5</accession>
<comment type="similarity">
    <text evidence="4 19">Belongs to the CobS family.</text>
</comment>
<evidence type="ECO:0000256" key="11">
    <source>
        <dbReference type="ARBA" id="ARBA00022842"/>
    </source>
</evidence>
<dbReference type="PANTHER" id="PTHR34148:SF1">
    <property type="entry name" value="ADENOSYLCOBINAMIDE-GDP RIBAZOLETRANSFERASE"/>
    <property type="match status" value="1"/>
</dbReference>
<evidence type="ECO:0000313" key="20">
    <source>
        <dbReference type="EMBL" id="PTM59749.1"/>
    </source>
</evidence>
<comment type="catalytic activity">
    <reaction evidence="18 19">
        <text>alpha-ribazole 5'-phosphate + adenosylcob(III)inamide-GDP = adenosylcob(III)alamin 5'-phosphate + GMP + H(+)</text>
        <dbReference type="Rhea" id="RHEA:23560"/>
        <dbReference type="ChEBI" id="CHEBI:15378"/>
        <dbReference type="ChEBI" id="CHEBI:57918"/>
        <dbReference type="ChEBI" id="CHEBI:58115"/>
        <dbReference type="ChEBI" id="CHEBI:60487"/>
        <dbReference type="ChEBI" id="CHEBI:60493"/>
        <dbReference type="EC" id="2.7.8.26"/>
    </reaction>
</comment>
<feature type="transmembrane region" description="Helical" evidence="19">
    <location>
        <begin position="130"/>
        <end position="153"/>
    </location>
</feature>
<feature type="transmembrane region" description="Helical" evidence="19">
    <location>
        <begin position="174"/>
        <end position="207"/>
    </location>
</feature>
<evidence type="ECO:0000256" key="10">
    <source>
        <dbReference type="ARBA" id="ARBA00022692"/>
    </source>
</evidence>
<keyword evidence="21" id="KW-1185">Reference proteome</keyword>
<dbReference type="EMBL" id="PZZP01000001">
    <property type="protein sequence ID" value="PTM59749.1"/>
    <property type="molecule type" value="Genomic_DNA"/>
</dbReference>
<evidence type="ECO:0000256" key="4">
    <source>
        <dbReference type="ARBA" id="ARBA00010561"/>
    </source>
</evidence>
<comment type="caution">
    <text evidence="20">The sequence shown here is derived from an EMBL/GenBank/DDBJ whole genome shotgun (WGS) entry which is preliminary data.</text>
</comment>
<keyword evidence="10 19" id="KW-0812">Transmembrane</keyword>
<evidence type="ECO:0000256" key="18">
    <source>
        <dbReference type="ARBA" id="ARBA00049504"/>
    </source>
</evidence>
<dbReference type="EC" id="2.7.8.26" evidence="5 19"/>
<evidence type="ECO:0000256" key="13">
    <source>
        <dbReference type="ARBA" id="ARBA00023136"/>
    </source>
</evidence>
<keyword evidence="7 19" id="KW-1003">Cell membrane</keyword>
<dbReference type="AlphaFoldDB" id="A0A2T4ZCY5"/>
<dbReference type="GO" id="GO:0051073">
    <property type="term" value="F:adenosylcobinamide-GDP ribazoletransferase activity"/>
    <property type="evidence" value="ECO:0007669"/>
    <property type="project" value="UniProtKB-UniRule"/>
</dbReference>
<dbReference type="HAMAP" id="MF_00719">
    <property type="entry name" value="CobS"/>
    <property type="match status" value="1"/>
</dbReference>
<gene>
    <name evidence="19" type="primary">cobS</name>
    <name evidence="20" type="ORF">C8J48_2380</name>
</gene>
<keyword evidence="13 19" id="KW-0472">Membrane</keyword>
<evidence type="ECO:0000256" key="12">
    <source>
        <dbReference type="ARBA" id="ARBA00022989"/>
    </source>
</evidence>
<dbReference type="Pfam" id="PF02654">
    <property type="entry name" value="CobS"/>
    <property type="match status" value="1"/>
</dbReference>
<comment type="pathway">
    <text evidence="3 19">Cofactor biosynthesis; adenosylcobalamin biosynthesis; adenosylcobalamin from cob(II)yrinate a,c-diamide: step 7/7.</text>
</comment>
<dbReference type="RefSeq" id="WP_170105417.1">
    <property type="nucleotide sequence ID" value="NZ_PZZP01000001.1"/>
</dbReference>
<evidence type="ECO:0000256" key="14">
    <source>
        <dbReference type="ARBA" id="ARBA00025228"/>
    </source>
</evidence>
<evidence type="ECO:0000256" key="19">
    <source>
        <dbReference type="HAMAP-Rule" id="MF_00719"/>
    </source>
</evidence>
<feature type="transmembrane region" description="Helical" evidence="19">
    <location>
        <begin position="222"/>
        <end position="242"/>
    </location>
</feature>
<evidence type="ECO:0000256" key="7">
    <source>
        <dbReference type="ARBA" id="ARBA00022475"/>
    </source>
</evidence>
<evidence type="ECO:0000256" key="5">
    <source>
        <dbReference type="ARBA" id="ARBA00013200"/>
    </source>
</evidence>
<organism evidence="20 21">
    <name type="scientific">Desmospora activa DSM 45169</name>
    <dbReference type="NCBI Taxonomy" id="1121389"/>
    <lineage>
        <taxon>Bacteria</taxon>
        <taxon>Bacillati</taxon>
        <taxon>Bacillota</taxon>
        <taxon>Bacilli</taxon>
        <taxon>Bacillales</taxon>
        <taxon>Thermoactinomycetaceae</taxon>
        <taxon>Desmospora</taxon>
    </lineage>
</organism>
<evidence type="ECO:0000313" key="21">
    <source>
        <dbReference type="Proteomes" id="UP000241639"/>
    </source>
</evidence>
<evidence type="ECO:0000256" key="3">
    <source>
        <dbReference type="ARBA" id="ARBA00004663"/>
    </source>
</evidence>
<dbReference type="GO" id="GO:0009236">
    <property type="term" value="P:cobalamin biosynthetic process"/>
    <property type="evidence" value="ECO:0007669"/>
    <property type="project" value="UniProtKB-UniRule"/>
</dbReference>
<dbReference type="UniPathway" id="UPA00148">
    <property type="reaction ID" value="UER00238"/>
</dbReference>
<keyword evidence="8 19" id="KW-0169">Cobalamin biosynthesis</keyword>
<dbReference type="GO" id="GO:0005886">
    <property type="term" value="C:plasma membrane"/>
    <property type="evidence" value="ECO:0007669"/>
    <property type="project" value="UniProtKB-SubCell"/>
</dbReference>
<dbReference type="GO" id="GO:0008818">
    <property type="term" value="F:cobalamin 5'-phosphate synthase activity"/>
    <property type="evidence" value="ECO:0007669"/>
    <property type="project" value="UniProtKB-UniRule"/>
</dbReference>
<feature type="transmembrane region" description="Helical" evidence="19">
    <location>
        <begin position="31"/>
        <end position="50"/>
    </location>
</feature>
<comment type="subcellular location">
    <subcellularLocation>
        <location evidence="2 19">Cell membrane</location>
        <topology evidence="2 19">Multi-pass membrane protein</topology>
    </subcellularLocation>
</comment>
<dbReference type="Proteomes" id="UP000241639">
    <property type="component" value="Unassembled WGS sequence"/>
</dbReference>
<name>A0A2T4ZCY5_9BACL</name>
<evidence type="ECO:0000256" key="16">
    <source>
        <dbReference type="ARBA" id="ARBA00032853"/>
    </source>
</evidence>
<evidence type="ECO:0000256" key="6">
    <source>
        <dbReference type="ARBA" id="ARBA00015850"/>
    </source>
</evidence>
<protein>
    <recommendedName>
        <fullName evidence="6 19">Adenosylcobinamide-GDP ribazoletransferase</fullName>
        <ecNumber evidence="5 19">2.7.8.26</ecNumber>
    </recommendedName>
    <alternativeName>
        <fullName evidence="16 19">Cobalamin synthase</fullName>
    </alternativeName>
    <alternativeName>
        <fullName evidence="15 19">Cobalamin-5'-phosphate synthase</fullName>
    </alternativeName>
</protein>
<feature type="transmembrane region" description="Helical" evidence="19">
    <location>
        <begin position="104"/>
        <end position="124"/>
    </location>
</feature>
<evidence type="ECO:0000256" key="8">
    <source>
        <dbReference type="ARBA" id="ARBA00022573"/>
    </source>
</evidence>
<comment type="function">
    <text evidence="14 19">Joins adenosylcobinamide-GDP and alpha-ribazole to generate adenosylcobalamin (Ado-cobalamin). Also synthesizes adenosylcobalamin 5'-phosphate from adenosylcobinamide-GDP and alpha-ribazole 5'-phosphate.</text>
</comment>
<evidence type="ECO:0000256" key="1">
    <source>
        <dbReference type="ARBA" id="ARBA00001946"/>
    </source>
</evidence>
<dbReference type="PANTHER" id="PTHR34148">
    <property type="entry name" value="ADENOSYLCOBINAMIDE-GDP RIBAZOLETRANSFERASE"/>
    <property type="match status" value="1"/>
</dbReference>
<comment type="catalytic activity">
    <reaction evidence="17 19">
        <text>alpha-ribazole + adenosylcob(III)inamide-GDP = adenosylcob(III)alamin + GMP + H(+)</text>
        <dbReference type="Rhea" id="RHEA:16049"/>
        <dbReference type="ChEBI" id="CHEBI:10329"/>
        <dbReference type="ChEBI" id="CHEBI:15378"/>
        <dbReference type="ChEBI" id="CHEBI:18408"/>
        <dbReference type="ChEBI" id="CHEBI:58115"/>
        <dbReference type="ChEBI" id="CHEBI:60487"/>
        <dbReference type="EC" id="2.7.8.26"/>
    </reaction>
</comment>
<proteinExistence type="inferred from homology"/>
<keyword evidence="12 19" id="KW-1133">Transmembrane helix</keyword>
<evidence type="ECO:0000256" key="15">
    <source>
        <dbReference type="ARBA" id="ARBA00032605"/>
    </source>
</evidence>
<dbReference type="NCBIfam" id="TIGR00317">
    <property type="entry name" value="cobS"/>
    <property type="match status" value="1"/>
</dbReference>